<keyword evidence="3" id="KW-1185">Reference proteome</keyword>
<keyword evidence="1" id="KW-0812">Transmembrane</keyword>
<reference evidence="3" key="1">
    <citation type="submission" date="2022-10" db="EMBL/GenBank/DDBJ databases">
        <title>Genome assembly of Pristionchus species.</title>
        <authorList>
            <person name="Yoshida K."/>
            <person name="Sommer R.J."/>
        </authorList>
    </citation>
    <scope>NUCLEOTIDE SEQUENCE [LARGE SCALE GENOMIC DNA]</scope>
    <source>
        <strain evidence="3">RS5460</strain>
    </source>
</reference>
<evidence type="ECO:0000313" key="2">
    <source>
        <dbReference type="EMBL" id="GMR54377.1"/>
    </source>
</evidence>
<dbReference type="EMBL" id="BTRK01000005">
    <property type="protein sequence ID" value="GMR54377.1"/>
    <property type="molecule type" value="Genomic_DNA"/>
</dbReference>
<keyword evidence="1" id="KW-0472">Membrane</keyword>
<name>A0AAN5D1E2_9BILA</name>
<proteinExistence type="predicted"/>
<accession>A0AAN5D1E2</accession>
<organism evidence="2 3">
    <name type="scientific">Pristionchus mayeri</name>
    <dbReference type="NCBI Taxonomy" id="1317129"/>
    <lineage>
        <taxon>Eukaryota</taxon>
        <taxon>Metazoa</taxon>
        <taxon>Ecdysozoa</taxon>
        <taxon>Nematoda</taxon>
        <taxon>Chromadorea</taxon>
        <taxon>Rhabditida</taxon>
        <taxon>Rhabditina</taxon>
        <taxon>Diplogasteromorpha</taxon>
        <taxon>Diplogasteroidea</taxon>
        <taxon>Neodiplogasteridae</taxon>
        <taxon>Pristionchus</taxon>
    </lineage>
</organism>
<dbReference type="AlphaFoldDB" id="A0AAN5D1E2"/>
<evidence type="ECO:0000313" key="3">
    <source>
        <dbReference type="Proteomes" id="UP001328107"/>
    </source>
</evidence>
<keyword evidence="1" id="KW-1133">Transmembrane helix</keyword>
<evidence type="ECO:0000256" key="1">
    <source>
        <dbReference type="SAM" id="Phobius"/>
    </source>
</evidence>
<feature type="transmembrane region" description="Helical" evidence="1">
    <location>
        <begin position="12"/>
        <end position="33"/>
    </location>
</feature>
<sequence>MHISFVSASVKFCVLSGTFSLSILLFLPLYFSYSNHLQESFNEEARKVRSLLEMDEFDYRDKRDAEKESHIEQINLAGFPPGFIPFPFQKYRLIN</sequence>
<protein>
    <submittedName>
        <fullName evidence="2">Uncharacterized protein</fullName>
    </submittedName>
</protein>
<comment type="caution">
    <text evidence="2">The sequence shown here is derived from an EMBL/GenBank/DDBJ whole genome shotgun (WGS) entry which is preliminary data.</text>
</comment>
<feature type="non-terminal residue" evidence="2">
    <location>
        <position position="95"/>
    </location>
</feature>
<gene>
    <name evidence="2" type="ORF">PMAYCL1PPCAC_24572</name>
</gene>
<dbReference type="Proteomes" id="UP001328107">
    <property type="component" value="Unassembled WGS sequence"/>
</dbReference>